<evidence type="ECO:0000256" key="1">
    <source>
        <dbReference type="ARBA" id="ARBA00004141"/>
    </source>
</evidence>
<keyword evidence="4 6" id="KW-0472">Membrane</keyword>
<evidence type="ECO:0000313" key="8">
    <source>
        <dbReference type="Proteomes" id="UP001530315"/>
    </source>
</evidence>
<evidence type="ECO:0000313" key="7">
    <source>
        <dbReference type="EMBL" id="KAL3784548.1"/>
    </source>
</evidence>
<comment type="subcellular location">
    <subcellularLocation>
        <location evidence="1">Membrane</location>
        <topology evidence="1">Multi-pass membrane protein</topology>
    </subcellularLocation>
</comment>
<dbReference type="EMBL" id="JALLAZ020000925">
    <property type="protein sequence ID" value="KAL3784548.1"/>
    <property type="molecule type" value="Genomic_DNA"/>
</dbReference>
<evidence type="ECO:0008006" key="9">
    <source>
        <dbReference type="Google" id="ProtNLM"/>
    </source>
</evidence>
<dbReference type="GO" id="GO:0016020">
    <property type="term" value="C:membrane"/>
    <property type="evidence" value="ECO:0007669"/>
    <property type="project" value="UniProtKB-SubCell"/>
</dbReference>
<feature type="transmembrane region" description="Helical" evidence="6">
    <location>
        <begin position="161"/>
        <end position="183"/>
    </location>
</feature>
<evidence type="ECO:0000256" key="3">
    <source>
        <dbReference type="ARBA" id="ARBA00022989"/>
    </source>
</evidence>
<dbReference type="PANTHER" id="PTHR11132">
    <property type="entry name" value="SOLUTE CARRIER FAMILY 35"/>
    <property type="match status" value="1"/>
</dbReference>
<keyword evidence="3 6" id="KW-1133">Transmembrane helix</keyword>
<feature type="compositionally biased region" description="Basic and acidic residues" evidence="5">
    <location>
        <begin position="85"/>
        <end position="94"/>
    </location>
</feature>
<keyword evidence="2 6" id="KW-0812">Transmembrane</keyword>
<sequence>MTSVAGGIECSNGRPLALSLIGAGACRAVYAEAGGADDPRYVMAGAGYALGASAFSGLGLVLSGVLMHRREDDEESGLDVDDAAEGTRDRKADAESTNAELNPLSLLFYLSCCQVLMLGAYLCPWDMFSLQFDEEDEEGRIEERGEFSQFTIYFVENTFDAIYYLAMGSAMSLSLAVLTFVLVNRTSPVATSLLGNVRSIATVFISSLVFGSVSAGPGSIFGYSLTLAGGLVYALAALGNNGPPSK</sequence>
<comment type="caution">
    <text evidence="7">The sequence shown here is derived from an EMBL/GenBank/DDBJ whole genome shotgun (WGS) entry which is preliminary data.</text>
</comment>
<evidence type="ECO:0000256" key="4">
    <source>
        <dbReference type="ARBA" id="ARBA00023136"/>
    </source>
</evidence>
<reference evidence="7 8" key="1">
    <citation type="submission" date="2024-10" db="EMBL/GenBank/DDBJ databases">
        <title>Updated reference genomes for cyclostephanoid diatoms.</title>
        <authorList>
            <person name="Roberts W.R."/>
            <person name="Alverson A.J."/>
        </authorList>
    </citation>
    <scope>NUCLEOTIDE SEQUENCE [LARGE SCALE GENOMIC DNA]</scope>
    <source>
        <strain evidence="7 8">AJA276-08</strain>
    </source>
</reference>
<feature type="transmembrane region" description="Helical" evidence="6">
    <location>
        <begin position="104"/>
        <end position="122"/>
    </location>
</feature>
<name>A0ABD3PAL7_9STRA</name>
<gene>
    <name evidence="7" type="ORF">ACHAW5_003765</name>
</gene>
<feature type="region of interest" description="Disordered" evidence="5">
    <location>
        <begin position="73"/>
        <end position="95"/>
    </location>
</feature>
<keyword evidence="8" id="KW-1185">Reference proteome</keyword>
<accession>A0ABD3PAL7</accession>
<evidence type="ECO:0000256" key="6">
    <source>
        <dbReference type="SAM" id="Phobius"/>
    </source>
</evidence>
<feature type="transmembrane region" description="Helical" evidence="6">
    <location>
        <begin position="220"/>
        <end position="238"/>
    </location>
</feature>
<evidence type="ECO:0000256" key="5">
    <source>
        <dbReference type="SAM" id="MobiDB-lite"/>
    </source>
</evidence>
<feature type="compositionally biased region" description="Acidic residues" evidence="5">
    <location>
        <begin position="73"/>
        <end position="84"/>
    </location>
</feature>
<dbReference type="InterPro" id="IPR050186">
    <property type="entry name" value="TPT_transporter"/>
</dbReference>
<feature type="transmembrane region" description="Helical" evidence="6">
    <location>
        <begin position="195"/>
        <end position="214"/>
    </location>
</feature>
<dbReference type="Proteomes" id="UP001530315">
    <property type="component" value="Unassembled WGS sequence"/>
</dbReference>
<evidence type="ECO:0000256" key="2">
    <source>
        <dbReference type="ARBA" id="ARBA00022692"/>
    </source>
</evidence>
<proteinExistence type="predicted"/>
<organism evidence="7 8">
    <name type="scientific">Stephanodiscus triporus</name>
    <dbReference type="NCBI Taxonomy" id="2934178"/>
    <lineage>
        <taxon>Eukaryota</taxon>
        <taxon>Sar</taxon>
        <taxon>Stramenopiles</taxon>
        <taxon>Ochrophyta</taxon>
        <taxon>Bacillariophyta</taxon>
        <taxon>Coscinodiscophyceae</taxon>
        <taxon>Thalassiosirophycidae</taxon>
        <taxon>Stephanodiscales</taxon>
        <taxon>Stephanodiscaceae</taxon>
        <taxon>Stephanodiscus</taxon>
    </lineage>
</organism>
<protein>
    <recommendedName>
        <fullName evidence="9">Sugar phosphate transporter domain-containing protein</fullName>
    </recommendedName>
</protein>
<dbReference type="AlphaFoldDB" id="A0ABD3PAL7"/>
<feature type="transmembrane region" description="Helical" evidence="6">
    <location>
        <begin position="41"/>
        <end position="62"/>
    </location>
</feature>